<sequence length="1077" mass="116504">MMRRPMLFGLGFFLFLLLLPCSHSAEGPPADLPSEEEHTVRAAEAGKFFLDPAVDEPGVGLQEVFRRSFQPPVGVTGGFKAIPSTPYIMAFSEEGHLFTVNPTEATVLNQASYSRYGFGEALGGDSHRRRLLLPGHSGRWSPEPTRILDVTDPLNFREIPTDAQCGTGAVILPGAELGLTFGDYRKTCLIDLDTGDVRHTFQWTVEGAYGVLRNSEPAVFLEGTSSYALYGVMNPDDPTRWYSMTTPPYSNLAIDREHRFTVVASYSEVQIRDLPTGAILSVIGPPHTTHMAELIQGQGRQILALALSGQETIELYDIADLSAPRWIRSLDVGPIGLTSMRGDSMDAHDELPYLAIATKNLGGVVVFDVEKGTEILRHVVEGTDARGLEWSETESGDPAIVYAGEFRLDRWNGYRPEGGLKVMDALLVGGSGANAQPKRLLQVVPEVIQAVLPLQGRWMVAVDLGSNAILLLDGSTGEVLDAIGYDHDAPSSRSGLIAAAAGNSFAVGSGRGFNIFDKIGNKLRRRISRVYASSEEGYFHDFEVLPDGTVVVLASHRLLTFTPDGLSGQLDLDGWYGRMSWNSALDRVVLSSGSVWSDSDQHAQMVDLSNPLVPRRLWTTGEDIAFADFVRDHDAVALTVGTGWWGFSPQLVDSASGEPLGEPGKRTPAFFYYGPAAAFGREDEAGLLYWRWTWSGWKSVLYDVSMDIPQVFQESEEYFDPPRYALRSDGRSAYEFRESFEDENSRVVLSLPGGGFQEYGTIYATQPSSLRHGFLAGSGVQTIEKRRDLVILRDPAMNRPPVASAPDQIVECDDATGTPVVLDGSGSSDPDSTPGTDDDISGYAWTVDGDAAGDGETVESSLDLGSHAVELTVTDDLGLTGSDSAVIEVADTLPPELSLDLEPVLQGGSVWANQWQVNSTATDLCDGSLEPSVWVAVSQEVLEATTSYVPATSNRIEIRSGRKGTEVLLQGSDPAFLESIWEQARRDGGLGLDSGQPIELVSQPAPPRGVHRDTVAIYELDGVGNLLSAQAYGEGADIRIPAGSRDSSGHEAVETLSLLEVLAERCRELPAHVSCLP</sequence>
<feature type="chain" id="PRO_5035258715" description="PKD/Chitinase domain-containing protein" evidence="2">
    <location>
        <begin position="26"/>
        <end position="1077"/>
    </location>
</feature>
<organism evidence="3 4">
    <name type="scientific">Candidatus Polarisedimenticola svalbardensis</name>
    <dbReference type="NCBI Taxonomy" id="2886004"/>
    <lineage>
        <taxon>Bacteria</taxon>
        <taxon>Pseudomonadati</taxon>
        <taxon>Acidobacteriota</taxon>
        <taxon>Candidatus Polarisedimenticolia</taxon>
        <taxon>Candidatus Polarisedimenticolales</taxon>
        <taxon>Candidatus Polarisedimenticolaceae</taxon>
        <taxon>Candidatus Polarisedimenticola</taxon>
    </lineage>
</organism>
<dbReference type="EMBL" id="JACXWD010000055">
    <property type="protein sequence ID" value="MBD3869036.1"/>
    <property type="molecule type" value="Genomic_DNA"/>
</dbReference>
<comment type="caution">
    <text evidence="3">The sequence shown here is derived from an EMBL/GenBank/DDBJ whole genome shotgun (WGS) entry which is preliminary data.</text>
</comment>
<reference evidence="3 4" key="1">
    <citation type="submission" date="2020-08" db="EMBL/GenBank/DDBJ databases">
        <title>Acidobacteriota in marine sediments use diverse sulfur dissimilation pathways.</title>
        <authorList>
            <person name="Wasmund K."/>
        </authorList>
    </citation>
    <scope>NUCLEOTIDE SEQUENCE [LARGE SCALE GENOMIC DNA]</scope>
    <source>
        <strain evidence="3">MAG AM4</strain>
    </source>
</reference>
<feature type="signal peptide" evidence="2">
    <location>
        <begin position="1"/>
        <end position="25"/>
    </location>
</feature>
<dbReference type="Gene3D" id="2.60.40.10">
    <property type="entry name" value="Immunoglobulins"/>
    <property type="match status" value="1"/>
</dbReference>
<gene>
    <name evidence="3" type="ORF">IFK94_13010</name>
</gene>
<evidence type="ECO:0000256" key="1">
    <source>
        <dbReference type="SAM" id="MobiDB-lite"/>
    </source>
</evidence>
<dbReference type="AlphaFoldDB" id="A0A8J6XY99"/>
<evidence type="ECO:0000313" key="4">
    <source>
        <dbReference type="Proteomes" id="UP000648239"/>
    </source>
</evidence>
<feature type="region of interest" description="Disordered" evidence="1">
    <location>
        <begin position="816"/>
        <end position="840"/>
    </location>
</feature>
<evidence type="ECO:0000313" key="3">
    <source>
        <dbReference type="EMBL" id="MBD3869036.1"/>
    </source>
</evidence>
<evidence type="ECO:0000256" key="2">
    <source>
        <dbReference type="SAM" id="SignalP"/>
    </source>
</evidence>
<accession>A0A8J6XY99</accession>
<dbReference type="SUPFAM" id="SSF69322">
    <property type="entry name" value="Tricorn protease domain 2"/>
    <property type="match status" value="1"/>
</dbReference>
<feature type="compositionally biased region" description="Low complexity" evidence="1">
    <location>
        <begin position="823"/>
        <end position="835"/>
    </location>
</feature>
<dbReference type="InterPro" id="IPR013783">
    <property type="entry name" value="Ig-like_fold"/>
</dbReference>
<dbReference type="Proteomes" id="UP000648239">
    <property type="component" value="Unassembled WGS sequence"/>
</dbReference>
<keyword evidence="2" id="KW-0732">Signal</keyword>
<name>A0A8J6XY99_9BACT</name>
<proteinExistence type="predicted"/>
<protein>
    <recommendedName>
        <fullName evidence="5">PKD/Chitinase domain-containing protein</fullName>
    </recommendedName>
</protein>
<evidence type="ECO:0008006" key="5">
    <source>
        <dbReference type="Google" id="ProtNLM"/>
    </source>
</evidence>